<dbReference type="AlphaFoldDB" id="A0A2W7Q8Z8"/>
<evidence type="ECO:0000313" key="2">
    <source>
        <dbReference type="Proteomes" id="UP000249239"/>
    </source>
</evidence>
<dbReference type="RefSeq" id="WP_111444904.1">
    <property type="nucleotide sequence ID" value="NZ_QKZK01000007.1"/>
</dbReference>
<dbReference type="EMBL" id="QKZK01000007">
    <property type="protein sequence ID" value="PZX18169.1"/>
    <property type="molecule type" value="Genomic_DNA"/>
</dbReference>
<proteinExistence type="predicted"/>
<keyword evidence="2" id="KW-1185">Reference proteome</keyword>
<dbReference type="PANTHER" id="PTHR41339">
    <property type="entry name" value="LIPL48"/>
    <property type="match status" value="1"/>
</dbReference>
<name>A0A2W7Q8Z8_9BACT</name>
<dbReference type="OrthoDB" id="1521716at2"/>
<sequence length="388" mass="41177">MKKLFLSFCMISALIYTGCKEDENEQTNVFNPDAADFQGDIPAGDDITLDASKTYKLTGALIVKEGATLTIPAGTVISATPTSETDTQVRYIAVERGAKIYINGSSSQPVVMTSDVKASSSWGGLVVCGYGITNVGTNVEAEVSGLLYGGDNNADNSGSIKYLRLEYTGYKYSDTKEFNGLSMFGVGSGTTVEYVVSYKGGDDGIEFFGGAVNGKYLVSVDSEDDGIDFADGWSGTGENWIAYNSSKSGIEGSNNGNDGAKTPFTNATLKNLTVYGMGEKPFYFKEGTGKVTVDNIVIGGLKATSTHKYFYYDGETKDAPTKARIEAGDVKITNVKYVDVTEEQKFVSELSSHITESATATGAGNGTAKPSWLPDALNKVNANTNVLN</sequence>
<gene>
    <name evidence="1" type="ORF">LX69_01209</name>
</gene>
<dbReference type="InterPro" id="IPR011050">
    <property type="entry name" value="Pectin_lyase_fold/virulence"/>
</dbReference>
<reference evidence="1 2" key="1">
    <citation type="submission" date="2018-06" db="EMBL/GenBank/DDBJ databases">
        <title>Genomic Encyclopedia of Archaeal and Bacterial Type Strains, Phase II (KMG-II): from individual species to whole genera.</title>
        <authorList>
            <person name="Goeker M."/>
        </authorList>
    </citation>
    <scope>NUCLEOTIDE SEQUENCE [LARGE SCALE GENOMIC DNA]</scope>
    <source>
        <strain evidence="1 2">DSM 6779</strain>
    </source>
</reference>
<dbReference type="SUPFAM" id="SSF51126">
    <property type="entry name" value="Pectin lyase-like"/>
    <property type="match status" value="1"/>
</dbReference>
<organism evidence="1 2">
    <name type="scientific">Breznakibacter xylanolyticus</name>
    <dbReference type="NCBI Taxonomy" id="990"/>
    <lineage>
        <taxon>Bacteria</taxon>
        <taxon>Pseudomonadati</taxon>
        <taxon>Bacteroidota</taxon>
        <taxon>Bacteroidia</taxon>
        <taxon>Marinilabiliales</taxon>
        <taxon>Marinilabiliaceae</taxon>
        <taxon>Breznakibacter</taxon>
    </lineage>
</organism>
<accession>A0A2W7Q8Z8</accession>
<protein>
    <submittedName>
        <fullName evidence="1">Uncharacterized protein</fullName>
    </submittedName>
</protein>
<evidence type="ECO:0000313" key="1">
    <source>
        <dbReference type="EMBL" id="PZX18169.1"/>
    </source>
</evidence>
<dbReference type="PANTHER" id="PTHR41339:SF1">
    <property type="entry name" value="SECRETED PROTEIN"/>
    <property type="match status" value="1"/>
</dbReference>
<comment type="caution">
    <text evidence="1">The sequence shown here is derived from an EMBL/GenBank/DDBJ whole genome shotgun (WGS) entry which is preliminary data.</text>
</comment>
<dbReference type="Proteomes" id="UP000249239">
    <property type="component" value="Unassembled WGS sequence"/>
</dbReference>